<gene>
    <name evidence="1" type="primary">WBGene00113039</name>
</gene>
<evidence type="ECO:0000313" key="2">
    <source>
        <dbReference type="Proteomes" id="UP000005239"/>
    </source>
</evidence>
<reference evidence="2" key="1">
    <citation type="journal article" date="2008" name="Nat. Genet.">
        <title>The Pristionchus pacificus genome provides a unique perspective on nematode lifestyle and parasitism.</title>
        <authorList>
            <person name="Dieterich C."/>
            <person name="Clifton S.W."/>
            <person name="Schuster L.N."/>
            <person name="Chinwalla A."/>
            <person name="Delehaunty K."/>
            <person name="Dinkelacker I."/>
            <person name="Fulton L."/>
            <person name="Fulton R."/>
            <person name="Godfrey J."/>
            <person name="Minx P."/>
            <person name="Mitreva M."/>
            <person name="Roeseler W."/>
            <person name="Tian H."/>
            <person name="Witte H."/>
            <person name="Yang S.P."/>
            <person name="Wilson R.K."/>
            <person name="Sommer R.J."/>
        </authorList>
    </citation>
    <scope>NUCLEOTIDE SEQUENCE [LARGE SCALE GENOMIC DNA]</scope>
    <source>
        <strain evidence="2">PS312</strain>
    </source>
</reference>
<dbReference type="EnsemblMetazoa" id="PPA23485.1">
    <property type="protein sequence ID" value="PPA23485.1"/>
    <property type="gene ID" value="WBGene00113039"/>
</dbReference>
<name>A0A2A6B2L9_PRIPA</name>
<reference evidence="1" key="2">
    <citation type="submission" date="2022-06" db="UniProtKB">
        <authorList>
            <consortium name="EnsemblMetazoa"/>
        </authorList>
    </citation>
    <scope>IDENTIFICATION</scope>
    <source>
        <strain evidence="1">PS312</strain>
    </source>
</reference>
<accession>A0A8R1YKA4</accession>
<proteinExistence type="predicted"/>
<dbReference type="AlphaFoldDB" id="A0A2A6B2L9"/>
<dbReference type="Proteomes" id="UP000005239">
    <property type="component" value="Unassembled WGS sequence"/>
</dbReference>
<sequence>MKVTQFEFAKSGTPCAGRAQRTLEMRFPASASSMKLGQASIVLGAYPREYNNADLRSSLHSDFNQPSVSRISGQSVINDFSEVYMRYRRNSLVGIDFRPLSLNSVKDVNQRFESIVHSDLSFSFYSHLFLAFHMLFLTECRYRVVSSVGLEVIYSIRTHVVVRRSEGDAEKVEALVNDIELPEGSSIHVHGSDSPDRILYRLMEREHQADREKKDLSERMKITEETEKNTSELAKMNVLNKKQMEDKVKAYEEKKRMNCVNFRPSINY</sequence>
<protein>
    <submittedName>
        <fullName evidence="1">Uncharacterized protein</fullName>
    </submittedName>
</protein>
<keyword evidence="2" id="KW-1185">Reference proteome</keyword>
<accession>A0A2A6B2L9</accession>
<evidence type="ECO:0000313" key="1">
    <source>
        <dbReference type="EnsemblMetazoa" id="PPA23485.1"/>
    </source>
</evidence>
<organism evidence="1 2">
    <name type="scientific">Pristionchus pacificus</name>
    <name type="common">Parasitic nematode worm</name>
    <dbReference type="NCBI Taxonomy" id="54126"/>
    <lineage>
        <taxon>Eukaryota</taxon>
        <taxon>Metazoa</taxon>
        <taxon>Ecdysozoa</taxon>
        <taxon>Nematoda</taxon>
        <taxon>Chromadorea</taxon>
        <taxon>Rhabditida</taxon>
        <taxon>Rhabditina</taxon>
        <taxon>Diplogasteromorpha</taxon>
        <taxon>Diplogasteroidea</taxon>
        <taxon>Neodiplogasteridae</taxon>
        <taxon>Pristionchus</taxon>
    </lineage>
</organism>